<comment type="caution">
    <text evidence="1">The sequence shown here is derived from an EMBL/GenBank/DDBJ whole genome shotgun (WGS) entry which is preliminary data.</text>
</comment>
<accession>A0A9N8J8K7</accession>
<dbReference type="Proteomes" id="UP000716446">
    <property type="component" value="Unassembled WGS sequence"/>
</dbReference>
<dbReference type="AlphaFoldDB" id="A0A9N8J8K7"/>
<evidence type="ECO:0000313" key="2">
    <source>
        <dbReference type="Proteomes" id="UP000716446"/>
    </source>
</evidence>
<organism evidence="1 2">
    <name type="scientific">Aureobasidium vineae</name>
    <dbReference type="NCBI Taxonomy" id="2773715"/>
    <lineage>
        <taxon>Eukaryota</taxon>
        <taxon>Fungi</taxon>
        <taxon>Dikarya</taxon>
        <taxon>Ascomycota</taxon>
        <taxon>Pezizomycotina</taxon>
        <taxon>Dothideomycetes</taxon>
        <taxon>Dothideomycetidae</taxon>
        <taxon>Dothideales</taxon>
        <taxon>Saccotheciaceae</taxon>
        <taxon>Aureobasidium</taxon>
    </lineage>
</organism>
<evidence type="ECO:0000313" key="1">
    <source>
        <dbReference type="EMBL" id="CAD0083041.1"/>
    </source>
</evidence>
<name>A0A9N8J8K7_9PEZI</name>
<reference evidence="1" key="1">
    <citation type="submission" date="2020-06" db="EMBL/GenBank/DDBJ databases">
        <authorList>
            <person name="Onetto C."/>
        </authorList>
    </citation>
    <scope>NUCLEOTIDE SEQUENCE</scope>
</reference>
<keyword evidence="2" id="KW-1185">Reference proteome</keyword>
<sequence length="58" mass="6504">MWSSKVSAFVRRLANKLSCFAQHDEEEVTELVIGQPFDFQKKVVVVEDGVLKVTPGPI</sequence>
<dbReference type="EMBL" id="CAIJEN010000002">
    <property type="protein sequence ID" value="CAD0083041.1"/>
    <property type="molecule type" value="Genomic_DNA"/>
</dbReference>
<gene>
    <name evidence="1" type="ORF">AWRI4619_LOCUS1608</name>
</gene>
<protein>
    <submittedName>
        <fullName evidence="1">Uncharacterized protein</fullName>
    </submittedName>
</protein>
<proteinExistence type="predicted"/>